<dbReference type="InterPro" id="IPR000683">
    <property type="entry name" value="Gfo/Idh/MocA-like_OxRdtase_N"/>
</dbReference>
<dbReference type="RefSeq" id="WP_015236324.1">
    <property type="nucleotide sequence ID" value="NC_019793.1"/>
</dbReference>
<dbReference type="PANTHER" id="PTHR43377">
    <property type="entry name" value="BILIVERDIN REDUCTASE A"/>
    <property type="match status" value="1"/>
</dbReference>
<dbReference type="InterPro" id="IPR036291">
    <property type="entry name" value="NAD(P)-bd_dom_sf"/>
</dbReference>
<dbReference type="Gene3D" id="3.30.360.10">
    <property type="entry name" value="Dihydrodipicolinate Reductase, domain 2"/>
    <property type="match status" value="1"/>
</dbReference>
<dbReference type="SUPFAM" id="SSF51735">
    <property type="entry name" value="NAD(P)-binding Rossmann-fold domains"/>
    <property type="match status" value="1"/>
</dbReference>
<dbReference type="eggNOG" id="COG0673">
    <property type="taxonomic scope" value="Bacteria"/>
</dbReference>
<dbReference type="SUPFAM" id="SSF55347">
    <property type="entry name" value="Glyceraldehyde-3-phosphate dehydrogenase-like, C-terminal domain"/>
    <property type="match status" value="1"/>
</dbReference>
<dbReference type="PANTHER" id="PTHR43377:SF1">
    <property type="entry name" value="BILIVERDIN REDUCTASE A"/>
    <property type="match status" value="1"/>
</dbReference>
<proteinExistence type="predicted"/>
<dbReference type="PATRIC" id="fig|937777.3.peg.2565"/>
<feature type="domain" description="Gfo/Idh/MocA-like oxidoreductase N-terminal" evidence="1">
    <location>
        <begin position="1"/>
        <end position="117"/>
    </location>
</feature>
<dbReference type="STRING" id="937777.Deipe_2557"/>
<organism evidence="3 4">
    <name type="scientific">Deinococcus peraridilitoris (strain DSM 19664 / LMG 22246 / CIP 109416 / KR-200)</name>
    <dbReference type="NCBI Taxonomy" id="937777"/>
    <lineage>
        <taxon>Bacteria</taxon>
        <taxon>Thermotogati</taxon>
        <taxon>Deinococcota</taxon>
        <taxon>Deinococci</taxon>
        <taxon>Deinococcales</taxon>
        <taxon>Deinococcaceae</taxon>
        <taxon>Deinococcus</taxon>
    </lineage>
</organism>
<reference evidence="4" key="1">
    <citation type="submission" date="2012-03" db="EMBL/GenBank/DDBJ databases">
        <title>Complete sequence of chromosome of Deinococcus peraridilitoris DSM 19664.</title>
        <authorList>
            <person name="Lucas S."/>
            <person name="Copeland A."/>
            <person name="Lapidus A."/>
            <person name="Glavina del Rio T."/>
            <person name="Dalin E."/>
            <person name="Tice H."/>
            <person name="Bruce D."/>
            <person name="Goodwin L."/>
            <person name="Pitluck S."/>
            <person name="Peters L."/>
            <person name="Mikhailova N."/>
            <person name="Lu M."/>
            <person name="Kyrpides N."/>
            <person name="Mavromatis K."/>
            <person name="Ivanova N."/>
            <person name="Brettin T."/>
            <person name="Detter J.C."/>
            <person name="Han C."/>
            <person name="Larimer F."/>
            <person name="Land M."/>
            <person name="Hauser L."/>
            <person name="Markowitz V."/>
            <person name="Cheng J.-F."/>
            <person name="Hugenholtz P."/>
            <person name="Woyke T."/>
            <person name="Wu D."/>
            <person name="Pukall R."/>
            <person name="Steenblock K."/>
            <person name="Brambilla E."/>
            <person name="Klenk H.-P."/>
            <person name="Eisen J.A."/>
        </authorList>
    </citation>
    <scope>NUCLEOTIDE SEQUENCE [LARGE SCALE GENOMIC DNA]</scope>
    <source>
        <strain evidence="4">DSM 19664 / LMG 22246 / CIP 109416 / KR-200</strain>
    </source>
</reference>
<dbReference type="HOGENOM" id="CLU_023194_1_2_0"/>
<accession>L0A4B5</accession>
<gene>
    <name evidence="3" type="ordered locus">Deipe_2557</name>
</gene>
<dbReference type="EMBL" id="CP003382">
    <property type="protein sequence ID" value="AFZ68022.1"/>
    <property type="molecule type" value="Genomic_DNA"/>
</dbReference>
<dbReference type="Pfam" id="PF22725">
    <property type="entry name" value="GFO_IDH_MocA_C3"/>
    <property type="match status" value="1"/>
</dbReference>
<dbReference type="Gene3D" id="3.40.50.720">
    <property type="entry name" value="NAD(P)-binding Rossmann-like Domain"/>
    <property type="match status" value="1"/>
</dbReference>
<evidence type="ECO:0000313" key="4">
    <source>
        <dbReference type="Proteomes" id="UP000010467"/>
    </source>
</evidence>
<evidence type="ECO:0000313" key="3">
    <source>
        <dbReference type="EMBL" id="AFZ68022.1"/>
    </source>
</evidence>
<dbReference type="OrthoDB" id="240873at2"/>
<dbReference type="InterPro" id="IPR055170">
    <property type="entry name" value="GFO_IDH_MocA-like_dom"/>
</dbReference>
<feature type="domain" description="GFO/IDH/MocA-like oxidoreductase" evidence="2">
    <location>
        <begin position="128"/>
        <end position="250"/>
    </location>
</feature>
<dbReference type="Pfam" id="PF01408">
    <property type="entry name" value="GFO_IDH_MocA"/>
    <property type="match status" value="1"/>
</dbReference>
<keyword evidence="4" id="KW-1185">Reference proteome</keyword>
<sequence length="339" mass="36287">MRIGFLGFSHVHAEGYLALLRAMPGVEVVGFSEDGPQARDDETRTGLKHYPSAHVLLGEGLNGAIVCSETSLHRVLVEQAAAAGTPVLCEKPIATTLEDALAMKRACDSRGVLFMTAFPMRFDSASLELRHAVQSGELGEILGVNGVNHSENPAAHRAWFADPLLAGGGAVMDHVVHLVDLLRWVLKSEVVEVYAQVQRSPSSAVDTAGLLLITLGNGVQASIDCSWSRPADYPRWGHLKLDIVAEHGLLVVDTFAQYLTVYASGAARSPEWRGFGADPNEAMLHSFLQALERGAEPAVSWYDGYQALRVALAAYESSQLGQPVRLDSAGPGIVAGNSR</sequence>
<evidence type="ECO:0000259" key="1">
    <source>
        <dbReference type="Pfam" id="PF01408"/>
    </source>
</evidence>
<dbReference type="Proteomes" id="UP000010467">
    <property type="component" value="Chromosome"/>
</dbReference>
<protein>
    <submittedName>
        <fullName evidence="3">Putative dehydrogenase</fullName>
    </submittedName>
</protein>
<dbReference type="KEGG" id="dpd:Deipe_2557"/>
<dbReference type="InterPro" id="IPR051450">
    <property type="entry name" value="Gfo/Idh/MocA_Oxidoreductases"/>
</dbReference>
<name>L0A4B5_DEIPD</name>
<dbReference type="AlphaFoldDB" id="L0A4B5"/>
<evidence type="ECO:0000259" key="2">
    <source>
        <dbReference type="Pfam" id="PF22725"/>
    </source>
</evidence>
<dbReference type="GO" id="GO:0000166">
    <property type="term" value="F:nucleotide binding"/>
    <property type="evidence" value="ECO:0007669"/>
    <property type="project" value="InterPro"/>
</dbReference>